<dbReference type="EMBL" id="CP034458">
    <property type="protein sequence ID" value="QBM88294.1"/>
    <property type="molecule type" value="Genomic_DNA"/>
</dbReference>
<protein>
    <recommendedName>
        <fullName evidence="9">rRNA methyltransferase 1, mitochondrial</fullName>
    </recommendedName>
</protein>
<dbReference type="SUPFAM" id="SSF75217">
    <property type="entry name" value="alpha/beta knot"/>
    <property type="match status" value="1"/>
</dbReference>
<dbReference type="GO" id="GO:0003723">
    <property type="term" value="F:RNA binding"/>
    <property type="evidence" value="ECO:0007669"/>
    <property type="project" value="InterPro"/>
</dbReference>
<keyword evidence="7" id="KW-0809">Transit peptide</keyword>
<sequence>MIRSFHTTQIFRAIRPAFKPHDSRKGVRSFDKNFDSREAKDSVKIWDKKGISKHEFFIRKYGNISPEERKRLDEKVERQKYLREQRKRHELGDGYDRPRRERILLNPLCEYVFGTHAVLSALSAGKREAFSTLYIHNMKDQFQKILKLAKKYGVRIIEKKSKGELNTLSSNGVHNGVVLETKPLILPEITCLNKGFDGETGTYSVTLIDDLTHNKVSTDMDVVRPLETHAQKFPLGIFVDGVTDPQNLGNIVRSAYYLGADFLVMPESESARLGPVAAKAAAGALDLMTIYKTDSSLKFIDSSKANGWTVITTSSKESASDLEDINPKHRQHVTSKYIDQSELPNLMRASPVLLVLGSEGEGVRANVKLRSDVLVGWKKGRHGDDLVDSMNVGVAAGLMIAKCLE</sequence>
<comment type="subcellular location">
    <subcellularLocation>
        <location evidence="1">Mitochondrion</location>
    </subcellularLocation>
</comment>
<evidence type="ECO:0000313" key="12">
    <source>
        <dbReference type="Proteomes" id="UP000292447"/>
    </source>
</evidence>
<keyword evidence="6" id="KW-0949">S-adenosyl-L-methionine</keyword>
<dbReference type="PANTHER" id="PTHR46103">
    <property type="entry name" value="RRNA METHYLTRANSFERASE 1, MITOCHONDRIAL"/>
    <property type="match status" value="1"/>
</dbReference>
<dbReference type="GO" id="GO:0005739">
    <property type="term" value="C:mitochondrion"/>
    <property type="evidence" value="ECO:0007669"/>
    <property type="project" value="UniProtKB-SubCell"/>
</dbReference>
<evidence type="ECO:0000256" key="3">
    <source>
        <dbReference type="ARBA" id="ARBA00022552"/>
    </source>
</evidence>
<reference evidence="12" key="1">
    <citation type="submission" date="2019-03" db="EMBL/GenBank/DDBJ databases">
        <title>Snf2 controls pulcherriminic acid biosynthesis and connects pigmentation and antifungal activity of the yeast Metschnikowia pulcherrima.</title>
        <authorList>
            <person name="Gore-Lloyd D."/>
            <person name="Sumann I."/>
            <person name="Brachmann A.O."/>
            <person name="Schneeberger K."/>
            <person name="Ortiz-Merino R.A."/>
            <person name="Moreno-Beltran M."/>
            <person name="Schlaefli M."/>
            <person name="Kirner P."/>
            <person name="Santos Kron A."/>
            <person name="Wolfe K.H."/>
            <person name="Piel J."/>
            <person name="Ahrens C.H."/>
            <person name="Henk D."/>
            <person name="Freimoser F.M."/>
        </authorList>
    </citation>
    <scope>NUCLEOTIDE SEQUENCE [LARGE SCALE GENOMIC DNA]</scope>
    <source>
        <strain evidence="12">APC 1.2</strain>
    </source>
</reference>
<dbReference type="GO" id="GO:0016435">
    <property type="term" value="F:rRNA (guanine) methyltransferase activity"/>
    <property type="evidence" value="ECO:0007669"/>
    <property type="project" value="TreeGrafter"/>
</dbReference>
<keyword evidence="4 11" id="KW-0489">Methyltransferase</keyword>
<dbReference type="SMART" id="SM00967">
    <property type="entry name" value="SpoU_sub_bind"/>
    <property type="match status" value="1"/>
</dbReference>
<dbReference type="SUPFAM" id="SSF55315">
    <property type="entry name" value="L30e-like"/>
    <property type="match status" value="1"/>
</dbReference>
<evidence type="ECO:0000256" key="1">
    <source>
        <dbReference type="ARBA" id="ARBA00004173"/>
    </source>
</evidence>
<keyword evidence="5 11" id="KW-0808">Transferase</keyword>
<keyword evidence="8" id="KW-0496">Mitochondrion</keyword>
<feature type="domain" description="RNA 2-O ribose methyltransferase substrate binding" evidence="10">
    <location>
        <begin position="111"/>
        <end position="187"/>
    </location>
</feature>
<dbReference type="InterPro" id="IPR001537">
    <property type="entry name" value="SpoU_MeTrfase"/>
</dbReference>
<evidence type="ECO:0000313" key="11">
    <source>
        <dbReference type="EMBL" id="QBM88294.1"/>
    </source>
</evidence>
<proteinExistence type="inferred from homology"/>
<dbReference type="Proteomes" id="UP000292447">
    <property type="component" value="Chromosome III"/>
</dbReference>
<dbReference type="STRING" id="2163413.A0A4P6XRA7"/>
<evidence type="ECO:0000256" key="6">
    <source>
        <dbReference type="ARBA" id="ARBA00022691"/>
    </source>
</evidence>
<gene>
    <name evidence="11" type="primary">MPUL0C02600</name>
    <name evidence="11" type="ORF">METSCH_C02600</name>
</gene>
<dbReference type="InterPro" id="IPR013123">
    <property type="entry name" value="SpoU_subst-bd"/>
</dbReference>
<dbReference type="InterPro" id="IPR029028">
    <property type="entry name" value="Alpha/beta_knot_MTases"/>
</dbReference>
<keyword evidence="3" id="KW-0698">rRNA processing</keyword>
<dbReference type="InterPro" id="IPR029026">
    <property type="entry name" value="tRNA_m1G_MTases_N"/>
</dbReference>
<dbReference type="InterPro" id="IPR047261">
    <property type="entry name" value="MRM1_MeTrfase_dom"/>
</dbReference>
<dbReference type="Pfam" id="PF08032">
    <property type="entry name" value="SpoU_sub_bind"/>
    <property type="match status" value="1"/>
</dbReference>
<dbReference type="Gene3D" id="3.40.1280.10">
    <property type="match status" value="1"/>
</dbReference>
<dbReference type="InterPro" id="IPR029064">
    <property type="entry name" value="Ribosomal_eL30-like_sf"/>
</dbReference>
<dbReference type="Gene3D" id="3.30.1330.30">
    <property type="match status" value="1"/>
</dbReference>
<dbReference type="InterPro" id="IPR047182">
    <property type="entry name" value="MRM1"/>
</dbReference>
<evidence type="ECO:0000256" key="2">
    <source>
        <dbReference type="ARBA" id="ARBA00007228"/>
    </source>
</evidence>
<dbReference type="Pfam" id="PF00588">
    <property type="entry name" value="SpoU_methylase"/>
    <property type="match status" value="1"/>
</dbReference>
<accession>A0A4P6XRA7</accession>
<evidence type="ECO:0000256" key="4">
    <source>
        <dbReference type="ARBA" id="ARBA00022603"/>
    </source>
</evidence>
<evidence type="ECO:0000259" key="10">
    <source>
        <dbReference type="SMART" id="SM00967"/>
    </source>
</evidence>
<evidence type="ECO:0000256" key="8">
    <source>
        <dbReference type="ARBA" id="ARBA00023128"/>
    </source>
</evidence>
<evidence type="ECO:0000256" key="7">
    <source>
        <dbReference type="ARBA" id="ARBA00022946"/>
    </source>
</evidence>
<dbReference type="CDD" id="cd18105">
    <property type="entry name" value="SpoU-like_MRM1"/>
    <property type="match status" value="1"/>
</dbReference>
<dbReference type="NCBIfam" id="TIGR00186">
    <property type="entry name" value="rRNA_methyl_3"/>
    <property type="match status" value="1"/>
</dbReference>
<name>A0A4P6XRA7_9ASCO</name>
<dbReference type="InterPro" id="IPR004441">
    <property type="entry name" value="rRNA_MeTrfase_TrmH"/>
</dbReference>
<dbReference type="PANTHER" id="PTHR46103:SF1">
    <property type="entry name" value="RRNA METHYLTRANSFERASE 1, MITOCHONDRIAL"/>
    <property type="match status" value="1"/>
</dbReference>
<keyword evidence="12" id="KW-1185">Reference proteome</keyword>
<comment type="similarity">
    <text evidence="2">Belongs to the class IV-like SAM-binding methyltransferase superfamily. RNA methyltransferase TrmH family.</text>
</comment>
<dbReference type="AlphaFoldDB" id="A0A4P6XRA7"/>
<organism evidence="11 12">
    <name type="scientific">Metschnikowia aff. pulcherrima</name>
    <dbReference type="NCBI Taxonomy" id="2163413"/>
    <lineage>
        <taxon>Eukaryota</taxon>
        <taxon>Fungi</taxon>
        <taxon>Dikarya</taxon>
        <taxon>Ascomycota</taxon>
        <taxon>Saccharomycotina</taxon>
        <taxon>Pichiomycetes</taxon>
        <taxon>Metschnikowiaceae</taxon>
        <taxon>Metschnikowia</taxon>
    </lineage>
</organism>
<evidence type="ECO:0000256" key="9">
    <source>
        <dbReference type="ARBA" id="ARBA00034881"/>
    </source>
</evidence>
<evidence type="ECO:0000256" key="5">
    <source>
        <dbReference type="ARBA" id="ARBA00022679"/>
    </source>
</evidence>